<feature type="non-terminal residue" evidence="2">
    <location>
        <position position="102"/>
    </location>
</feature>
<reference evidence="2" key="1">
    <citation type="submission" date="2021-02" db="EMBL/GenBank/DDBJ databases">
        <authorList>
            <person name="Nowell W R."/>
        </authorList>
    </citation>
    <scope>NUCLEOTIDE SEQUENCE</scope>
</reference>
<accession>A0A822C277</accession>
<feature type="non-terminal residue" evidence="2">
    <location>
        <position position="1"/>
    </location>
</feature>
<sequence length="102" mass="11926">FMIRSLRSALLSVKIPSGHGDEETDDDDQRRDTYDSFSEAKSFHKDNYGVTSPSKQQELNNTIESSPKDTTNERNEYNIQIFRHIQRIFGHLLESKLQYYVP</sequence>
<feature type="region of interest" description="Disordered" evidence="1">
    <location>
        <begin position="14"/>
        <end position="72"/>
    </location>
</feature>
<evidence type="ECO:0000313" key="3">
    <source>
        <dbReference type="Proteomes" id="UP000663848"/>
    </source>
</evidence>
<dbReference type="AlphaFoldDB" id="A0A822C277"/>
<dbReference type="Proteomes" id="UP000663848">
    <property type="component" value="Unassembled WGS sequence"/>
</dbReference>
<dbReference type="EMBL" id="CAJOBR010043321">
    <property type="protein sequence ID" value="CAF5031929.1"/>
    <property type="molecule type" value="Genomic_DNA"/>
</dbReference>
<name>A0A822C277_9BILA</name>
<evidence type="ECO:0000256" key="1">
    <source>
        <dbReference type="SAM" id="MobiDB-lite"/>
    </source>
</evidence>
<protein>
    <submittedName>
        <fullName evidence="2">Uncharacterized protein</fullName>
    </submittedName>
</protein>
<comment type="caution">
    <text evidence="2">The sequence shown here is derived from an EMBL/GenBank/DDBJ whole genome shotgun (WGS) entry which is preliminary data.</text>
</comment>
<proteinExistence type="predicted"/>
<evidence type="ECO:0000313" key="2">
    <source>
        <dbReference type="EMBL" id="CAF5031929.1"/>
    </source>
</evidence>
<feature type="compositionally biased region" description="Polar residues" evidence="1">
    <location>
        <begin position="49"/>
        <end position="65"/>
    </location>
</feature>
<gene>
    <name evidence="2" type="ORF">QYT958_LOCUS40720</name>
</gene>
<organism evidence="2 3">
    <name type="scientific">Rotaria socialis</name>
    <dbReference type="NCBI Taxonomy" id="392032"/>
    <lineage>
        <taxon>Eukaryota</taxon>
        <taxon>Metazoa</taxon>
        <taxon>Spiralia</taxon>
        <taxon>Gnathifera</taxon>
        <taxon>Rotifera</taxon>
        <taxon>Eurotatoria</taxon>
        <taxon>Bdelloidea</taxon>
        <taxon>Philodinida</taxon>
        <taxon>Philodinidae</taxon>
        <taxon>Rotaria</taxon>
    </lineage>
</organism>